<name>A0A1W6JSD1_9CAUD</name>
<organism evidence="1 2">
    <name type="scientific">Bacillus phage Harambe</name>
    <dbReference type="NCBI Taxonomy" id="1981931"/>
    <lineage>
        <taxon>Viruses</taxon>
        <taxon>Duplodnaviria</taxon>
        <taxon>Heunggongvirae</taxon>
        <taxon>Uroviricota</taxon>
        <taxon>Caudoviricetes</taxon>
        <taxon>Salasmaviridae</taxon>
        <taxon>Harambevirus</taxon>
        <taxon>Harambevirus harambe</taxon>
    </lineage>
</organism>
<protein>
    <submittedName>
        <fullName evidence="1">Uncharacterized protein</fullName>
    </submittedName>
</protein>
<reference evidence="2" key="1">
    <citation type="submission" date="2017-03" db="EMBL/GenBank/DDBJ databases">
        <authorList>
            <person name="Abille Z."/>
            <person name="Afsharjavan R."/>
            <person name="Alms C.E."/>
            <person name="Anil A."/>
            <person name="Azuma E.A."/>
            <person name="Boateng D."/>
            <person name="Bowden K.V."/>
            <person name="Bui Q."/>
            <person name="Callaghan K.D."/>
            <person name="Canova P.N."/>
            <person name="Carter A.-G.V."/>
            <person name="Carty B."/>
            <person name="Choudhary A."/>
            <person name="Chugh K."/>
            <person name="Clark C.B."/>
            <person name="Clark J."/>
            <person name="Cortez R."/>
            <person name="Dalwadi R.M."/>
            <person name="Daou G."/>
            <person name="Das M."/>
            <person name="Dasari S."/>
            <person name="Davis E.H."/>
            <person name="Defreitas N."/>
            <person name="Demirji J."/>
            <person name="Endres C."/>
            <person name="Fakhar S."/>
            <person name="Feeley N."/>
            <person name="Flores D.C."/>
            <person name="Fowler A.R."/>
            <person name="George T."/>
            <person name="Greis H.L."/>
            <person name="Groleau D.L."/>
            <person name="Gulati J.K."/>
            <person name="Guzman W."/>
            <person name="Hallworth A.N."/>
            <person name="Hariri A."/>
            <person name="Haya V.N."/>
            <person name="Hoffman A.K."/>
            <person name="Horne B."/>
            <person name="Howard T."/>
            <person name="Iglesia A.J."/>
            <person name="Ijezie O.D."/>
            <person name="Incognito N.A."/>
            <person name="Inen J.A."/>
            <person name="Jaiswal A."/>
            <person name="Jezek R.A."/>
            <person name="Kawa A.C."/>
            <person name="Khan F."/>
            <person name="Khin A.C."/>
            <person name="Knapo J."/>
            <person name="Kong A.S."/>
            <person name="Le B.Q."/>
            <person name="Le Q.M."/>
            <person name="Le T.-H.M."/>
            <person name="Lee M."/>
            <person name="Lockwood J.L."/>
            <person name="Loto-Rojas G.S."/>
            <person name="Mantzavinos A."/>
            <person name="Martinez D.R."/>
            <person name="Meadows A.R."/>
            <person name="Mehr S."/>
            <person name="Mellon M.N."/>
            <person name="Memon S."/>
            <person name="Miller B."/>
            <person name="Min S."/>
            <person name="Mitchell L.M."/>
            <person name="Mohamed I.R."/>
            <person name="Mohammed F.O."/>
            <person name="More S."/>
            <person name="Muntaha S."/>
            <person name="Nadeem I."/>
            <person name="Ndjeumen-Njinguet A.S."/>
            <person name="Ng P."/>
            <person name="Ngu V.E."/>
            <person name="Nguyen B.N."/>
            <person name="OHern C.T."/>
            <person name="Oboh U.S."/>
            <person name="Pagano C.W."/>
            <person name="Panakal P.R."/>
            <person name="Park D.A."/>
            <person name="Parsana D."/>
            <person name="Patel P."/>
            <person name="Patel V.S."/>
            <person name="Patwardhan V.M."/>
            <person name="Pawar S.D."/>
            <person name="Payne V.R."/>
            <person name="Petricel I.M."/>
            <person name="Phillips C."/>
            <person name="Puglisi K.M."/>
            <person name="Ramaprasad G."/>
            <person name="Raza A.S."/>
            <person name="Rivera-Oven A.G."/>
            <person name="Robins E."/>
            <person name="Roeun D.C."/>
            <person name="Rostovtseva N."/>
            <person name="Sadat M."/>
            <person name="Seas A."/>
            <person name="So E.J."/>
            <person name="Sogbesan C."/>
            <person name="Strumsky L.A."/>
            <person name="Sun J.L."/>
            <person name="Sutherland H.J."/>
            <person name="Tchakounte I."/>
            <person name="Tewell J.R."/>
            <person name="Thapa D.J."/>
            <person name="Tkach Y."/>
            <person name="Tran C.D."/>
            <person name="Tran V."/>
            <person name="Vithayathil T."/>
            <person name="Vivekanandan A."/>
            <person name="Wang S.R."/>
            <person name="White E."/>
            <person name="Yang A.L."/>
            <person name="Ye D.T."/>
            <person name="Yirenkyi M."/>
            <person name="Zarb J.S."/>
            <person name="Zhang S."/>
            <person name="Zhou M.T."/>
            <person name="Cao A."/>
            <person name="Nguyen K.M."/>
            <person name="Patel K."/>
            <person name="Patel P."/>
            <person name="Pennington E."/>
            <person name="Sendze O."/>
            <person name="Zahangir S."/>
            <person name="Correa-Mendez M."/>
            <person name="Fabian M.F."/>
            <person name="Liu S."/>
            <person name="Jethmalani Y."/>
            <person name="Nunn R."/>
            <person name="Prakash A."/>
            <person name="Louise T."/>
            <person name="Johnson A."/>
            <person name="Erill I."/>
            <person name="Caruso S.M."/>
        </authorList>
    </citation>
    <scope>NUCLEOTIDE SEQUENCE [LARGE SCALE GENOMIC DNA]</scope>
</reference>
<gene>
    <name evidence="1" type="ORF">HARAMBE_15</name>
</gene>
<evidence type="ECO:0000313" key="1">
    <source>
        <dbReference type="EMBL" id="ARM70164.1"/>
    </source>
</evidence>
<evidence type="ECO:0000313" key="2">
    <source>
        <dbReference type="Proteomes" id="UP000221132"/>
    </source>
</evidence>
<dbReference type="Proteomes" id="UP000221132">
    <property type="component" value="Segment"/>
</dbReference>
<proteinExistence type="predicted"/>
<sequence>MVNVYIQIYKQNKTIDSKRLTFEDRELAMEEVDKLSDNPNYQQMSFCVNQSKETSIESYNVRFKRIA</sequence>
<dbReference type="EMBL" id="KY821088">
    <property type="protein sequence ID" value="ARM70164.1"/>
    <property type="molecule type" value="Genomic_DNA"/>
</dbReference>
<accession>A0A1W6JSD1</accession>
<keyword evidence="2" id="KW-1185">Reference proteome</keyword>